<reference evidence="2 3" key="1">
    <citation type="submission" date="2014-11" db="EMBL/GenBank/DDBJ databases">
        <title>Draft Genome Sequence of Brevibacterium linens AE038-8.</title>
        <authorList>
            <person name="Maizel D."/>
            <person name="Utturkar S.M."/>
            <person name="Brown S.D."/>
            <person name="Ferrero M."/>
            <person name="Rosen B.P."/>
        </authorList>
    </citation>
    <scope>NUCLEOTIDE SEQUENCE [LARGE SCALE GENOMIC DNA]</scope>
    <source>
        <strain evidence="2 3">AE038-8</strain>
    </source>
</reference>
<evidence type="ECO:0008006" key="4">
    <source>
        <dbReference type="Google" id="ProtNLM"/>
    </source>
</evidence>
<keyword evidence="1" id="KW-0732">Signal</keyword>
<organism evidence="2 3">
    <name type="scientific">Brevibacterium linens</name>
    <dbReference type="NCBI Taxonomy" id="1703"/>
    <lineage>
        <taxon>Bacteria</taxon>
        <taxon>Bacillati</taxon>
        <taxon>Actinomycetota</taxon>
        <taxon>Actinomycetes</taxon>
        <taxon>Micrococcales</taxon>
        <taxon>Brevibacteriaceae</taxon>
        <taxon>Brevibacterium</taxon>
    </lineage>
</organism>
<dbReference type="EMBL" id="JTJZ01000012">
    <property type="protein sequence ID" value="KHS53970.1"/>
    <property type="molecule type" value="Genomic_DNA"/>
</dbReference>
<evidence type="ECO:0000313" key="2">
    <source>
        <dbReference type="EMBL" id="KHS53970.1"/>
    </source>
</evidence>
<feature type="chain" id="PRO_5038880034" description="DUF2599 domain-containing protein" evidence="1">
    <location>
        <begin position="27"/>
        <end position="283"/>
    </location>
</feature>
<gene>
    <name evidence="2" type="ORF">AE0388_0431</name>
</gene>
<evidence type="ECO:0000256" key="1">
    <source>
        <dbReference type="SAM" id="SignalP"/>
    </source>
</evidence>
<feature type="signal peptide" evidence="1">
    <location>
        <begin position="1"/>
        <end position="26"/>
    </location>
</feature>
<sequence length="283" mass="30966">MSRTMSRPIAMVSLALLLASVSTVQVGSGAVAQEVPEPTAINVEASAEINKSSLDLQGPVSRFNVLLPTVGSHNHRPAVVENGTGAEFSLNRVDPGDATLRTEVEDGTDVEVVEDDQGDQSIQLTDANGEIVGGIVIEATRSSNGEPVHSELALEGETITPKFVAGNDEVKEPVSVDVYASTVWYNKGWVTKKSGKKYVVNLDPTRLGRKQNALNTHKTHVKHAKKVLGSANTKKYWNYNIEQQFLCHVVGAWFPTGVYNMESWRPTKKWQQIANPFDRCNRK</sequence>
<evidence type="ECO:0000313" key="3">
    <source>
        <dbReference type="Proteomes" id="UP000031488"/>
    </source>
</evidence>
<dbReference type="Proteomes" id="UP000031488">
    <property type="component" value="Unassembled WGS sequence"/>
</dbReference>
<dbReference type="Pfam" id="PF10783">
    <property type="entry name" value="DUF2599"/>
    <property type="match status" value="1"/>
</dbReference>
<dbReference type="AlphaFoldDB" id="A0A0B9AX96"/>
<comment type="caution">
    <text evidence="2">The sequence shown here is derived from an EMBL/GenBank/DDBJ whole genome shotgun (WGS) entry which is preliminary data.</text>
</comment>
<protein>
    <recommendedName>
        <fullName evidence="4">DUF2599 domain-containing protein</fullName>
    </recommendedName>
</protein>
<dbReference type="InterPro" id="IPR019719">
    <property type="entry name" value="DUF2599"/>
</dbReference>
<name>A0A0B9AX96_BRELN</name>
<proteinExistence type="predicted"/>
<accession>A0A0B9AX96</accession>
<keyword evidence="3" id="KW-1185">Reference proteome</keyword>